<dbReference type="SUPFAM" id="SSF69322">
    <property type="entry name" value="Tricorn protease domain 2"/>
    <property type="match status" value="1"/>
</dbReference>
<dbReference type="RefSeq" id="WP_007096298.1">
    <property type="nucleotide sequence ID" value="NZ_CP142125.1"/>
</dbReference>
<feature type="chain" id="PRO_5002734153" evidence="2">
    <location>
        <begin position="23"/>
        <end position="476"/>
    </location>
</feature>
<name>A9DNQ1_9FLAO</name>
<dbReference type="EMBL" id="ABIB01000002">
    <property type="protein sequence ID" value="EDP97247.1"/>
    <property type="molecule type" value="Genomic_DNA"/>
</dbReference>
<keyword evidence="1 2" id="KW-0732">Signal</keyword>
<sequence>MTPIARNLLFVLALFSISPLIAQIVPCNGGFAGSFPCNGYDLLSNLPKSTLSNEDGSDIWGWTDTTTNKEYALITFEDKTCFVDVTDPVNPLYLGELPSNAGSNFWRDIKVYNNHAYIVADNVGSHGMQVFDLTRLRNVSNPPQIFSADNVLTDVGSCHNIAINEATGFAYLVGCNTFSGGPHFVDLSDPANPVSAGGYAADGYTHDAQIVIYNGPDIEHVGKEIMIASNENEIVILDVSNKTAVVKLSAISYTDVGYTHQGWLSDDHRYFYLGDETDEIDFGFNTRGLVFDFANLDSPSFLSSFTGNSNAIDHNYYTKGNKLYQASYTAGLRILDISNPSNVTEIGFFDTHPESNNTTFFGAWSVYPYFASGNIIISDIDRGLFVIKESGTTLNTQESRAFDFMMYPNPATENTMIRAGENMLINKVEVFDILGKKVLEHTNINEILFQLHVTKLPSGMYVVKINEATSQKLIVN</sequence>
<dbReference type="PANTHER" id="PTHR38787:SF3">
    <property type="entry name" value="REGULATORY P DOMAIN-CONTAINING PROTEIN"/>
    <property type="match status" value="1"/>
</dbReference>
<dbReference type="STRING" id="391587.KAOT1_18832"/>
<organism evidence="4 5">
    <name type="scientific">Kordia algicida OT-1</name>
    <dbReference type="NCBI Taxonomy" id="391587"/>
    <lineage>
        <taxon>Bacteria</taxon>
        <taxon>Pseudomonadati</taxon>
        <taxon>Bacteroidota</taxon>
        <taxon>Flavobacteriia</taxon>
        <taxon>Flavobacteriales</taxon>
        <taxon>Flavobacteriaceae</taxon>
        <taxon>Kordia</taxon>
    </lineage>
</organism>
<protein>
    <submittedName>
        <fullName evidence="4">Regulatory P domain of the subtilisin-like proprotein convertases and other protease</fullName>
    </submittedName>
</protein>
<dbReference type="GO" id="GO:0005576">
    <property type="term" value="C:extracellular region"/>
    <property type="evidence" value="ECO:0007669"/>
    <property type="project" value="TreeGrafter"/>
</dbReference>
<dbReference type="GO" id="GO:0006508">
    <property type="term" value="P:proteolysis"/>
    <property type="evidence" value="ECO:0007669"/>
    <property type="project" value="UniProtKB-KW"/>
</dbReference>
<dbReference type="OrthoDB" id="9815940at2"/>
<keyword evidence="5" id="KW-1185">Reference proteome</keyword>
<dbReference type="GO" id="GO:0008233">
    <property type="term" value="F:peptidase activity"/>
    <property type="evidence" value="ECO:0007669"/>
    <property type="project" value="UniProtKB-KW"/>
</dbReference>
<feature type="signal peptide" evidence="2">
    <location>
        <begin position="1"/>
        <end position="22"/>
    </location>
</feature>
<dbReference type="InterPro" id="IPR027589">
    <property type="entry name" value="Choice_anch_B"/>
</dbReference>
<dbReference type="InterPro" id="IPR013211">
    <property type="entry name" value="LVIVD"/>
</dbReference>
<keyword evidence="4" id="KW-0645">Protease</keyword>
<accession>A9DNQ1</accession>
<dbReference type="AlphaFoldDB" id="A9DNQ1"/>
<dbReference type="NCBIfam" id="TIGR04183">
    <property type="entry name" value="Por_Secre_tail"/>
    <property type="match status" value="1"/>
</dbReference>
<dbReference type="eggNOG" id="COG5276">
    <property type="taxonomic scope" value="Bacteria"/>
</dbReference>
<dbReference type="InterPro" id="IPR026444">
    <property type="entry name" value="Secre_tail"/>
</dbReference>
<dbReference type="Pfam" id="PF08309">
    <property type="entry name" value="LVIVD"/>
    <property type="match status" value="2"/>
</dbReference>
<dbReference type="Pfam" id="PF18962">
    <property type="entry name" value="Por_Secre_tail"/>
    <property type="match status" value="1"/>
</dbReference>
<evidence type="ECO:0000259" key="3">
    <source>
        <dbReference type="Pfam" id="PF18962"/>
    </source>
</evidence>
<reference evidence="4 5" key="1">
    <citation type="journal article" date="2011" name="J. Bacteriol.">
        <title>Genome sequence of the algicidal bacterium Kordia algicida OT-1.</title>
        <authorList>
            <person name="Lee H.S."/>
            <person name="Kang S.G."/>
            <person name="Kwon K.K."/>
            <person name="Lee J.H."/>
            <person name="Kim S.J."/>
        </authorList>
    </citation>
    <scope>NUCLEOTIDE SEQUENCE [LARGE SCALE GENOMIC DNA]</scope>
    <source>
        <strain evidence="4 5">OT-1</strain>
    </source>
</reference>
<feature type="domain" description="Secretion system C-terminal sorting" evidence="3">
    <location>
        <begin position="406"/>
        <end position="475"/>
    </location>
</feature>
<keyword evidence="4" id="KW-0378">Hydrolase</keyword>
<dbReference type="PANTHER" id="PTHR38787">
    <property type="entry name" value="REGULATORY P DOMAIN-CONTAINING PROTEIN"/>
    <property type="match status" value="1"/>
</dbReference>
<comment type="caution">
    <text evidence="4">The sequence shown here is derived from an EMBL/GenBank/DDBJ whole genome shotgun (WGS) entry which is preliminary data.</text>
</comment>
<dbReference type="NCBIfam" id="TIGR04312">
    <property type="entry name" value="choice_anch_B"/>
    <property type="match status" value="1"/>
</dbReference>
<evidence type="ECO:0000256" key="1">
    <source>
        <dbReference type="ARBA" id="ARBA00022729"/>
    </source>
</evidence>
<dbReference type="HOGENOM" id="CLU_031217_1_0_10"/>
<evidence type="ECO:0000313" key="5">
    <source>
        <dbReference type="Proteomes" id="UP000002945"/>
    </source>
</evidence>
<dbReference type="Proteomes" id="UP000002945">
    <property type="component" value="Unassembled WGS sequence"/>
</dbReference>
<evidence type="ECO:0000313" key="4">
    <source>
        <dbReference type="EMBL" id="EDP97247.1"/>
    </source>
</evidence>
<gene>
    <name evidence="4" type="ORF">KAOT1_18832</name>
</gene>
<proteinExistence type="predicted"/>
<evidence type="ECO:0000256" key="2">
    <source>
        <dbReference type="SAM" id="SignalP"/>
    </source>
</evidence>